<dbReference type="GO" id="GO:0005737">
    <property type="term" value="C:cytoplasm"/>
    <property type="evidence" value="ECO:0007669"/>
    <property type="project" value="TreeGrafter"/>
</dbReference>
<keyword evidence="3" id="KW-0677">Repeat</keyword>
<evidence type="ECO:0000313" key="9">
    <source>
        <dbReference type="Proteomes" id="UP001311232"/>
    </source>
</evidence>
<dbReference type="GO" id="GO:0005912">
    <property type="term" value="C:adherens junction"/>
    <property type="evidence" value="ECO:0007669"/>
    <property type="project" value="TreeGrafter"/>
</dbReference>
<dbReference type="EMBL" id="JAHHUM010001747">
    <property type="protein sequence ID" value="KAK5609448.1"/>
    <property type="molecule type" value="Genomic_DNA"/>
</dbReference>
<dbReference type="PANTHER" id="PTHR10372">
    <property type="entry name" value="PLAKOPHILLIN-RELATED"/>
    <property type="match status" value="1"/>
</dbReference>
<evidence type="ECO:0000256" key="7">
    <source>
        <dbReference type="SAM" id="MobiDB-lite"/>
    </source>
</evidence>
<evidence type="ECO:0000256" key="6">
    <source>
        <dbReference type="PROSITE-ProRule" id="PRU00259"/>
    </source>
</evidence>
<dbReference type="PANTHER" id="PTHR10372:SF3">
    <property type="entry name" value="PLAKOPHILIN-1"/>
    <property type="match status" value="1"/>
</dbReference>
<accession>A0AAV9RKD3</accession>
<keyword evidence="9" id="KW-1185">Reference proteome</keyword>
<keyword evidence="5" id="KW-0965">Cell junction</keyword>
<name>A0AAV9RKD3_9TELE</name>
<feature type="repeat" description="ARM" evidence="6">
    <location>
        <begin position="346"/>
        <end position="388"/>
    </location>
</feature>
<reference evidence="8 9" key="1">
    <citation type="submission" date="2021-06" db="EMBL/GenBank/DDBJ databases">
        <authorList>
            <person name="Palmer J.M."/>
        </authorList>
    </citation>
    <scope>NUCLEOTIDE SEQUENCE [LARGE SCALE GENOMIC DNA]</scope>
    <source>
        <strain evidence="8 9">MEX-2019</strain>
        <tissue evidence="8">Muscle</tissue>
    </source>
</reference>
<organism evidence="8 9">
    <name type="scientific">Crenichthys baileyi</name>
    <name type="common">White River springfish</name>
    <dbReference type="NCBI Taxonomy" id="28760"/>
    <lineage>
        <taxon>Eukaryota</taxon>
        <taxon>Metazoa</taxon>
        <taxon>Chordata</taxon>
        <taxon>Craniata</taxon>
        <taxon>Vertebrata</taxon>
        <taxon>Euteleostomi</taxon>
        <taxon>Actinopterygii</taxon>
        <taxon>Neopterygii</taxon>
        <taxon>Teleostei</taxon>
        <taxon>Neoteleostei</taxon>
        <taxon>Acanthomorphata</taxon>
        <taxon>Ovalentaria</taxon>
        <taxon>Atherinomorphae</taxon>
        <taxon>Cyprinodontiformes</taxon>
        <taxon>Goodeidae</taxon>
        <taxon>Crenichthys</taxon>
    </lineage>
</organism>
<dbReference type="InterPro" id="IPR000225">
    <property type="entry name" value="Armadillo"/>
</dbReference>
<evidence type="ECO:0000256" key="3">
    <source>
        <dbReference type="ARBA" id="ARBA00022737"/>
    </source>
</evidence>
<dbReference type="GO" id="GO:0005634">
    <property type="term" value="C:nucleus"/>
    <property type="evidence" value="ECO:0007669"/>
    <property type="project" value="TreeGrafter"/>
</dbReference>
<proteinExistence type="inferred from homology"/>
<comment type="similarity">
    <text evidence="2">Belongs to the beta-catenin family.</text>
</comment>
<feature type="region of interest" description="Disordered" evidence="7">
    <location>
        <begin position="125"/>
        <end position="144"/>
    </location>
</feature>
<evidence type="ECO:0000256" key="4">
    <source>
        <dbReference type="ARBA" id="ARBA00022889"/>
    </source>
</evidence>
<dbReference type="InterPro" id="IPR011989">
    <property type="entry name" value="ARM-like"/>
</dbReference>
<dbReference type="InterPro" id="IPR016024">
    <property type="entry name" value="ARM-type_fold"/>
</dbReference>
<dbReference type="AlphaFoldDB" id="A0AAV9RKD3"/>
<dbReference type="PROSITE" id="PS50176">
    <property type="entry name" value="ARM_REPEAT"/>
    <property type="match status" value="2"/>
</dbReference>
<dbReference type="Pfam" id="PF00514">
    <property type="entry name" value="Arm"/>
    <property type="match status" value="2"/>
</dbReference>
<dbReference type="Gene3D" id="1.25.10.10">
    <property type="entry name" value="Leucine-rich Repeat Variant"/>
    <property type="match status" value="1"/>
</dbReference>
<evidence type="ECO:0000256" key="2">
    <source>
        <dbReference type="ARBA" id="ARBA00005462"/>
    </source>
</evidence>
<comment type="caution">
    <text evidence="8">The sequence shown here is derived from an EMBL/GenBank/DDBJ whole genome shotgun (WGS) entry which is preliminary data.</text>
</comment>
<comment type="subcellular location">
    <subcellularLocation>
        <location evidence="1">Cell junction</location>
    </subcellularLocation>
</comment>
<feature type="compositionally biased region" description="Basic and acidic residues" evidence="7">
    <location>
        <begin position="557"/>
        <end position="566"/>
    </location>
</feature>
<dbReference type="SMART" id="SM00185">
    <property type="entry name" value="ARM"/>
    <property type="match status" value="4"/>
</dbReference>
<dbReference type="InterPro" id="IPR028435">
    <property type="entry name" value="Plakophilin/d_Catenin"/>
</dbReference>
<dbReference type="Proteomes" id="UP001311232">
    <property type="component" value="Unassembled WGS sequence"/>
</dbReference>
<feature type="region of interest" description="Disordered" evidence="7">
    <location>
        <begin position="533"/>
        <end position="566"/>
    </location>
</feature>
<evidence type="ECO:0000256" key="1">
    <source>
        <dbReference type="ARBA" id="ARBA00004282"/>
    </source>
</evidence>
<keyword evidence="4" id="KW-0130">Cell adhesion</keyword>
<dbReference type="SUPFAM" id="SSF48371">
    <property type="entry name" value="ARM repeat"/>
    <property type="match status" value="1"/>
</dbReference>
<dbReference type="GO" id="GO:0005886">
    <property type="term" value="C:plasma membrane"/>
    <property type="evidence" value="ECO:0007669"/>
    <property type="project" value="TreeGrafter"/>
</dbReference>
<evidence type="ECO:0008006" key="10">
    <source>
        <dbReference type="Google" id="ProtNLM"/>
    </source>
</evidence>
<sequence length="782" mass="85795">MLSGYRTLLAVRRLGAPPGRGPRRVESTAPAHCSGTFTLCALLAHPLHPLLLRLFSLGPTLVRRTHWTPAPGHGSEFGKMMALDPMRSPTAIGGAEDTSLAMPSDKSMCTGQQRVLNQVHSIRRGRSKYNKNDTTSPTSPPPQTFKIYEFGTSKFRGSINYSRSNSTMSAGNRAKSRSLTTKITRGRNVSSNMERQGSISAWPECSKGLKPSRSDPGLVPVSHISPAPSMKVKGQAISRQNTLHNQCGRVSRSMTNDMTIIKSQSHDVQSPSGHSQTDGNLGSVVTSKVEQTSMGNSTVSIAEMTIPMAIQLLSDFDENSQQRGACYIQHFCYNKESAKKEVLEFKGIPPLVELLESENQCITQAVSGALRNLVYKNLDNKMEVHHCGGTAKALNLLKTTECTETKKQLTGLLWNLSSADDLKPDLMKTALPCLTKNVVVPFTSWSETDDNIPVDPTVFHYATGCLRNLSFAEEKDRKKMRESNGLAASLIKYVLSCVAENKPGDVSVENCVCILQNLTFQIWQECPEMSDKYVSSRPPQSESKKSPMVGCFSPRSSEAKNKPKSVKEGSTGVEWLCDQKAIDVYVELLSLSENDTILKACCGALQNLTANKESAAVSEVVLKKLQFDQTVLPSLVKSPNIAIQKSALSLLENMACKPSLQFQIAKQILPHLTTLFVSKPWKDKGCAENIATASNTIDRLLPVDYEISKKTITKELVLSLIDMSMKEPDNKGTTAISKLLYNMWSDKDLQRIIKKMGISKAYFVNHKTIKAAKPNNSSPGSD</sequence>
<feature type="repeat" description="ARM" evidence="6">
    <location>
        <begin position="580"/>
        <end position="614"/>
    </location>
</feature>
<feature type="region of interest" description="Disordered" evidence="7">
    <location>
        <begin position="202"/>
        <end position="226"/>
    </location>
</feature>
<dbReference type="GO" id="GO:0098609">
    <property type="term" value="P:cell-cell adhesion"/>
    <property type="evidence" value="ECO:0007669"/>
    <property type="project" value="InterPro"/>
</dbReference>
<evidence type="ECO:0000313" key="8">
    <source>
        <dbReference type="EMBL" id="KAK5609448.1"/>
    </source>
</evidence>
<evidence type="ECO:0000256" key="5">
    <source>
        <dbReference type="ARBA" id="ARBA00022949"/>
    </source>
</evidence>
<protein>
    <recommendedName>
        <fullName evidence="10">Plakophilin-1</fullName>
    </recommendedName>
</protein>
<gene>
    <name evidence="8" type="ORF">CRENBAI_008784</name>
</gene>